<evidence type="ECO:0000256" key="11">
    <source>
        <dbReference type="SAM" id="MobiDB-lite"/>
    </source>
</evidence>
<dbReference type="EMBL" id="MHIE01000001">
    <property type="protein sequence ID" value="OGY46758.1"/>
    <property type="molecule type" value="Genomic_DNA"/>
</dbReference>
<dbReference type="GO" id="GO:0019843">
    <property type="term" value="F:rRNA binding"/>
    <property type="evidence" value="ECO:0007669"/>
    <property type="project" value="UniProtKB-UniRule"/>
</dbReference>
<dbReference type="InterPro" id="IPR047867">
    <property type="entry name" value="Ribosomal_uL22_bac/org-type"/>
</dbReference>
<comment type="function">
    <text evidence="7 10">This protein binds specifically to 23S rRNA; its binding is stimulated by other ribosomal proteins, e.g., L4, L17, and L20. It is important during the early stages of 50S assembly. It makes multiple contacts with different domains of the 23S rRNA in the assembled 50S subunit and ribosome.</text>
</comment>
<keyword evidence="4 7" id="KW-0689">Ribosomal protein</keyword>
<comment type="similarity">
    <text evidence="1 7 8">Belongs to the universal ribosomal protein uL22 family.</text>
</comment>
<keyword evidence="2 7" id="KW-0699">rRNA-binding</keyword>
<evidence type="ECO:0000256" key="6">
    <source>
        <dbReference type="ARBA" id="ARBA00035207"/>
    </source>
</evidence>
<dbReference type="PANTHER" id="PTHR13501:SF8">
    <property type="entry name" value="LARGE RIBOSOMAL SUBUNIT PROTEIN UL22M"/>
    <property type="match status" value="1"/>
</dbReference>
<sequence>MANTEKKDKKSNKPTEVKTGQPDLSLNSSPVAKIGKNNVTEVKASARYVRMSTRKTRLVANLLRKKNAQVAVDELKLIKRAAVRPVIKLINSALANAENNFNLVKSDLYIKEITVGEGPTFDRWQPKAHGRATPIRRRTSHIDLVLGLKPGAKTVARKVSQAENRKSSAEGSQATKQIKETVAIVNPQDVKRPTAKIPGQTAESTVGQGQKGFINKIFNRKTG</sequence>
<comment type="caution">
    <text evidence="12">The sequence shown here is derived from an EMBL/GenBank/DDBJ whole genome shotgun (WGS) entry which is preliminary data.</text>
</comment>
<keyword evidence="3 7" id="KW-0694">RNA-binding</keyword>
<dbReference type="NCBIfam" id="TIGR01044">
    <property type="entry name" value="rplV_bact"/>
    <property type="match status" value="1"/>
</dbReference>
<feature type="region of interest" description="Disordered" evidence="11">
    <location>
        <begin position="1"/>
        <end position="31"/>
    </location>
</feature>
<name>A0A1G1Y377_9BACT</name>
<organism evidence="12 13">
    <name type="scientific">Candidatus Buchananbacteria bacterium RIFCSPHIGHO2_01_FULL_44_11</name>
    <dbReference type="NCBI Taxonomy" id="1797535"/>
    <lineage>
        <taxon>Bacteria</taxon>
        <taxon>Candidatus Buchananiibacteriota</taxon>
    </lineage>
</organism>
<evidence type="ECO:0000256" key="3">
    <source>
        <dbReference type="ARBA" id="ARBA00022884"/>
    </source>
</evidence>
<dbReference type="InterPro" id="IPR001063">
    <property type="entry name" value="Ribosomal_uL22"/>
</dbReference>
<dbReference type="AlphaFoldDB" id="A0A1G1Y377"/>
<comment type="subunit">
    <text evidence="7 9">Part of the 50S ribosomal subunit.</text>
</comment>
<dbReference type="Gene3D" id="3.90.470.10">
    <property type="entry name" value="Ribosomal protein L22/L17"/>
    <property type="match status" value="1"/>
</dbReference>
<dbReference type="SUPFAM" id="SSF54843">
    <property type="entry name" value="Ribosomal protein L22"/>
    <property type="match status" value="1"/>
</dbReference>
<evidence type="ECO:0000256" key="10">
    <source>
        <dbReference type="RuleBase" id="RU004008"/>
    </source>
</evidence>
<dbReference type="PANTHER" id="PTHR13501">
    <property type="entry name" value="CHLOROPLAST 50S RIBOSOMAL PROTEIN L22-RELATED"/>
    <property type="match status" value="1"/>
</dbReference>
<accession>A0A1G1Y377</accession>
<keyword evidence="5 7" id="KW-0687">Ribonucleoprotein</keyword>
<protein>
    <recommendedName>
        <fullName evidence="6 7">Large ribosomal subunit protein uL22</fullName>
    </recommendedName>
</protein>
<evidence type="ECO:0000256" key="8">
    <source>
        <dbReference type="RuleBase" id="RU004005"/>
    </source>
</evidence>
<evidence type="ECO:0000313" key="12">
    <source>
        <dbReference type="EMBL" id="OGY46758.1"/>
    </source>
</evidence>
<dbReference type="InterPro" id="IPR005727">
    <property type="entry name" value="Ribosomal_uL22_bac/chlpt-type"/>
</dbReference>
<evidence type="ECO:0000256" key="7">
    <source>
        <dbReference type="HAMAP-Rule" id="MF_01331"/>
    </source>
</evidence>
<evidence type="ECO:0000256" key="2">
    <source>
        <dbReference type="ARBA" id="ARBA00022730"/>
    </source>
</evidence>
<evidence type="ECO:0000256" key="9">
    <source>
        <dbReference type="RuleBase" id="RU004006"/>
    </source>
</evidence>
<dbReference type="GO" id="GO:0022625">
    <property type="term" value="C:cytosolic large ribosomal subunit"/>
    <property type="evidence" value="ECO:0007669"/>
    <property type="project" value="TreeGrafter"/>
</dbReference>
<evidence type="ECO:0000256" key="4">
    <source>
        <dbReference type="ARBA" id="ARBA00022980"/>
    </source>
</evidence>
<evidence type="ECO:0000256" key="5">
    <source>
        <dbReference type="ARBA" id="ARBA00023274"/>
    </source>
</evidence>
<evidence type="ECO:0000256" key="1">
    <source>
        <dbReference type="ARBA" id="ARBA00009451"/>
    </source>
</evidence>
<dbReference type="InterPro" id="IPR036394">
    <property type="entry name" value="Ribosomal_uL22_sf"/>
</dbReference>
<dbReference type="GO" id="GO:0003735">
    <property type="term" value="F:structural constituent of ribosome"/>
    <property type="evidence" value="ECO:0007669"/>
    <property type="project" value="InterPro"/>
</dbReference>
<dbReference type="Proteomes" id="UP000178240">
    <property type="component" value="Unassembled WGS sequence"/>
</dbReference>
<comment type="function">
    <text evidence="7">The globular domain of the protein is located near the polypeptide exit tunnel on the outside of the subunit, while an extended beta-hairpin is found that lines the wall of the exit tunnel in the center of the 70S ribosome.</text>
</comment>
<dbReference type="CDD" id="cd00336">
    <property type="entry name" value="Ribosomal_L22"/>
    <property type="match status" value="1"/>
</dbReference>
<dbReference type="GO" id="GO:0006412">
    <property type="term" value="P:translation"/>
    <property type="evidence" value="ECO:0007669"/>
    <property type="project" value="UniProtKB-UniRule"/>
</dbReference>
<feature type="compositionally biased region" description="Basic and acidic residues" evidence="11">
    <location>
        <begin position="1"/>
        <end position="16"/>
    </location>
</feature>
<dbReference type="HAMAP" id="MF_01331_B">
    <property type="entry name" value="Ribosomal_uL22_B"/>
    <property type="match status" value="1"/>
</dbReference>
<dbReference type="STRING" id="1797535.A2744_01205"/>
<reference evidence="12 13" key="1">
    <citation type="journal article" date="2016" name="Nat. Commun.">
        <title>Thousands of microbial genomes shed light on interconnected biogeochemical processes in an aquifer system.</title>
        <authorList>
            <person name="Anantharaman K."/>
            <person name="Brown C.T."/>
            <person name="Hug L.A."/>
            <person name="Sharon I."/>
            <person name="Castelle C.J."/>
            <person name="Probst A.J."/>
            <person name="Thomas B.C."/>
            <person name="Singh A."/>
            <person name="Wilkins M.J."/>
            <person name="Karaoz U."/>
            <person name="Brodie E.L."/>
            <person name="Williams K.H."/>
            <person name="Hubbard S.S."/>
            <person name="Banfield J.F."/>
        </authorList>
    </citation>
    <scope>NUCLEOTIDE SEQUENCE [LARGE SCALE GENOMIC DNA]</scope>
</reference>
<dbReference type="Pfam" id="PF00237">
    <property type="entry name" value="Ribosomal_L22"/>
    <property type="match status" value="1"/>
</dbReference>
<proteinExistence type="inferred from homology"/>
<evidence type="ECO:0000313" key="13">
    <source>
        <dbReference type="Proteomes" id="UP000178240"/>
    </source>
</evidence>
<gene>
    <name evidence="7" type="primary">rplV</name>
    <name evidence="12" type="ORF">A2744_01205</name>
</gene>